<dbReference type="Proteomes" id="UP000034086">
    <property type="component" value="Unassembled WGS sequence"/>
</dbReference>
<comment type="caution">
    <text evidence="1">The sequence shown here is derived from an EMBL/GenBank/DDBJ whole genome shotgun (WGS) entry which is preliminary data.</text>
</comment>
<evidence type="ECO:0000313" key="2">
    <source>
        <dbReference type="Proteomes" id="UP000034086"/>
    </source>
</evidence>
<evidence type="ECO:0000313" key="1">
    <source>
        <dbReference type="EMBL" id="KKU03588.1"/>
    </source>
</evidence>
<name>A0A0G1PDW5_9BACT</name>
<accession>A0A0G1PDW5</accession>
<proteinExistence type="predicted"/>
<sequence>MKKLIGGAFLVSFVSALALLAVLNILAPQQAKVLGKGGKFGSCTTIQDGTLLTTDGRIVEPGYDEWGYNYQSRIFNGGYCDAYRNASWCQPYKDIELIMKWNDAWLSNKDCSDDRELDRHYGYASYIGSGAWLTNHQYGSYLGDDGKEHNWTYFVKIVAAPEGAESEEGVWSDADGNEIGQVIWGEFAVIESIYNDPYGGAHGVEYLSPAGPGFGKWK</sequence>
<reference evidence="1 2" key="1">
    <citation type="journal article" date="2015" name="Nature">
        <title>rRNA introns, odd ribosomes, and small enigmatic genomes across a large radiation of phyla.</title>
        <authorList>
            <person name="Brown C.T."/>
            <person name="Hug L.A."/>
            <person name="Thomas B.C."/>
            <person name="Sharon I."/>
            <person name="Castelle C.J."/>
            <person name="Singh A."/>
            <person name="Wilkins M.J."/>
            <person name="Williams K.H."/>
            <person name="Banfield J.F."/>
        </authorList>
    </citation>
    <scope>NUCLEOTIDE SEQUENCE [LARGE SCALE GENOMIC DNA]</scope>
</reference>
<gene>
    <name evidence="1" type="ORF">UX03_C0016G0004</name>
</gene>
<dbReference type="EMBL" id="LCKQ01000016">
    <property type="protein sequence ID" value="KKU03588.1"/>
    <property type="molecule type" value="Genomic_DNA"/>
</dbReference>
<dbReference type="AlphaFoldDB" id="A0A0G1PDW5"/>
<protein>
    <submittedName>
        <fullName evidence="1">Uncharacterized protein</fullName>
    </submittedName>
</protein>
<organism evidence="1 2">
    <name type="scientific">Candidatus Woesebacteria bacterium GW2011_GWE1_45_18</name>
    <dbReference type="NCBI Taxonomy" id="1618598"/>
    <lineage>
        <taxon>Bacteria</taxon>
        <taxon>Candidatus Woeseibacteriota</taxon>
    </lineage>
</organism>